<keyword evidence="3" id="KW-0479">Metal-binding</keyword>
<name>A0ABX7S6V4_9BACT</name>
<dbReference type="Pfam" id="PF04055">
    <property type="entry name" value="Radical_SAM"/>
    <property type="match status" value="1"/>
</dbReference>
<evidence type="ECO:0000259" key="6">
    <source>
        <dbReference type="PROSITE" id="PS51918"/>
    </source>
</evidence>
<evidence type="ECO:0000313" key="7">
    <source>
        <dbReference type="EMBL" id="QTA37337.1"/>
    </source>
</evidence>
<dbReference type="PROSITE" id="PS51918">
    <property type="entry name" value="RADICAL_SAM"/>
    <property type="match status" value="1"/>
</dbReference>
<evidence type="ECO:0000313" key="8">
    <source>
        <dbReference type="Proteomes" id="UP000671862"/>
    </source>
</evidence>
<keyword evidence="2" id="KW-0949">S-adenosyl-L-methionine</keyword>
<dbReference type="InterPro" id="IPR051198">
    <property type="entry name" value="BchE-like"/>
</dbReference>
<evidence type="ECO:0000256" key="4">
    <source>
        <dbReference type="ARBA" id="ARBA00023004"/>
    </source>
</evidence>
<dbReference type="RefSeq" id="WP_207566062.1">
    <property type="nucleotide sequence ID" value="NZ_CP071446.1"/>
</dbReference>
<dbReference type="SUPFAM" id="SSF102114">
    <property type="entry name" value="Radical SAM enzymes"/>
    <property type="match status" value="1"/>
</dbReference>
<keyword evidence="4" id="KW-0408">Iron</keyword>
<dbReference type="InterPro" id="IPR006638">
    <property type="entry name" value="Elp3/MiaA/NifB-like_rSAM"/>
</dbReference>
<dbReference type="SFLD" id="SFLDG01082">
    <property type="entry name" value="B12-binding_domain_containing"/>
    <property type="match status" value="1"/>
</dbReference>
<dbReference type="InterPro" id="IPR013785">
    <property type="entry name" value="Aldolase_TIM"/>
</dbReference>
<organism evidence="7 8">
    <name type="scientific">Thermosipho ferrireducens</name>
    <dbReference type="NCBI Taxonomy" id="2571116"/>
    <lineage>
        <taxon>Bacteria</taxon>
        <taxon>Thermotogati</taxon>
        <taxon>Thermotogota</taxon>
        <taxon>Thermotogae</taxon>
        <taxon>Thermotogales</taxon>
        <taxon>Fervidobacteriaceae</taxon>
        <taxon>Thermosipho</taxon>
    </lineage>
</organism>
<proteinExistence type="predicted"/>
<evidence type="ECO:0000256" key="3">
    <source>
        <dbReference type="ARBA" id="ARBA00022723"/>
    </source>
</evidence>
<accession>A0ABX7S6V4</accession>
<dbReference type="Gene3D" id="3.20.20.70">
    <property type="entry name" value="Aldolase class I"/>
    <property type="match status" value="1"/>
</dbReference>
<sequence>MKALLINPWIEDFAAYDFWLKPLGLLYVGSYLKKLGFEVFLIDLMNRHDKRLHDYVQVPKDKFYKTGKFPYTKIEKPSVLSFVPRTYKRYGAPKEYFYDKLREIGKVDIVFVTSTLTYWYPGYWETIKTIKQVLGRKVPIVFGGFYVRNLPYHAKKSGAYIFSSSELNLLPKVLSNLLDVDLSVEVFDWFEELEPAYDLYENVGYLVLTTTLGCTFRCTYCIAHRIWNKIKFREIFRTVETIEKYVNYFDVKDVVFFDDAILVNSHKHFKPLLKELIKKDLKVNYHLPNGIHARLLDKETAELLKEAGFKTIKLGYETSGDLQIKTGGKVVDRDLIKAARLLRDVGFTEREVSAYIMINIPDQKEEEVVQAMKICREEGIGFSLNEYTPIVGTDDWIELVNKGALRGNEDPVLLNNTVLPFWWKYGMDEKKIQFLKQKARELKS</sequence>
<feature type="domain" description="Radical SAM core" evidence="6">
    <location>
        <begin position="200"/>
        <end position="435"/>
    </location>
</feature>
<gene>
    <name evidence="7" type="ORF">JYK00_06235</name>
</gene>
<dbReference type="SFLD" id="SFLDS00029">
    <property type="entry name" value="Radical_SAM"/>
    <property type="match status" value="1"/>
</dbReference>
<keyword evidence="5" id="KW-0411">Iron-sulfur</keyword>
<dbReference type="PANTHER" id="PTHR43409">
    <property type="entry name" value="ANAEROBIC MAGNESIUM-PROTOPORPHYRIN IX MONOMETHYL ESTER CYCLASE-RELATED"/>
    <property type="match status" value="1"/>
</dbReference>
<keyword evidence="8" id="KW-1185">Reference proteome</keyword>
<protein>
    <submittedName>
        <fullName evidence="7">Radical SAM protein</fullName>
    </submittedName>
</protein>
<dbReference type="EMBL" id="CP071446">
    <property type="protein sequence ID" value="QTA37337.1"/>
    <property type="molecule type" value="Genomic_DNA"/>
</dbReference>
<evidence type="ECO:0000256" key="5">
    <source>
        <dbReference type="ARBA" id="ARBA00023014"/>
    </source>
</evidence>
<evidence type="ECO:0000256" key="1">
    <source>
        <dbReference type="ARBA" id="ARBA00001966"/>
    </source>
</evidence>
<dbReference type="InterPro" id="IPR058240">
    <property type="entry name" value="rSAM_sf"/>
</dbReference>
<comment type="cofactor">
    <cofactor evidence="1">
        <name>[4Fe-4S] cluster</name>
        <dbReference type="ChEBI" id="CHEBI:49883"/>
    </cofactor>
</comment>
<dbReference type="Proteomes" id="UP000671862">
    <property type="component" value="Chromosome"/>
</dbReference>
<dbReference type="CDD" id="cd01335">
    <property type="entry name" value="Radical_SAM"/>
    <property type="match status" value="1"/>
</dbReference>
<reference evidence="7 8" key="1">
    <citation type="submission" date="2021-03" db="EMBL/GenBank/DDBJ databases">
        <title>Thermosipho ferrireducens sp.nov., an anaerobic thermophilic iron-reducing bacterium isolated from a deep-sea hydrothermal sulfide deposits.</title>
        <authorList>
            <person name="Zeng X."/>
            <person name="Chen Y."/>
            <person name="Shao Z."/>
        </authorList>
    </citation>
    <scope>NUCLEOTIDE SEQUENCE [LARGE SCALE GENOMIC DNA]</scope>
    <source>
        <strain evidence="7 8">JL129W03</strain>
    </source>
</reference>
<evidence type="ECO:0000256" key="2">
    <source>
        <dbReference type="ARBA" id="ARBA00022691"/>
    </source>
</evidence>
<dbReference type="PANTHER" id="PTHR43409:SF15">
    <property type="entry name" value="PUTATIVE-RELATED"/>
    <property type="match status" value="1"/>
</dbReference>
<dbReference type="InterPro" id="IPR007197">
    <property type="entry name" value="rSAM"/>
</dbReference>
<dbReference type="SMART" id="SM00729">
    <property type="entry name" value="Elp3"/>
    <property type="match status" value="1"/>
</dbReference>